<comment type="similarity">
    <text evidence="1 8">Belongs to the type-B carboxylesterase/lipase family.</text>
</comment>
<dbReference type="InterPro" id="IPR019819">
    <property type="entry name" value="Carboxylesterase_B_CS"/>
</dbReference>
<evidence type="ECO:0000313" key="11">
    <source>
        <dbReference type="Proteomes" id="UP001235939"/>
    </source>
</evidence>
<dbReference type="Pfam" id="PF00135">
    <property type="entry name" value="COesterase"/>
    <property type="match status" value="1"/>
</dbReference>
<organism evidence="10 11">
    <name type="scientific">Cordylochernes scorpioides</name>
    <dbReference type="NCBI Taxonomy" id="51811"/>
    <lineage>
        <taxon>Eukaryota</taxon>
        <taxon>Metazoa</taxon>
        <taxon>Ecdysozoa</taxon>
        <taxon>Arthropoda</taxon>
        <taxon>Chelicerata</taxon>
        <taxon>Arachnida</taxon>
        <taxon>Pseudoscorpiones</taxon>
        <taxon>Cheliferoidea</taxon>
        <taxon>Chernetidae</taxon>
        <taxon>Cordylochernes</taxon>
    </lineage>
</organism>
<dbReference type="EMBL" id="CP092869">
    <property type="protein sequence ID" value="UYV70105.1"/>
    <property type="molecule type" value="Genomic_DNA"/>
</dbReference>
<keyword evidence="3 8" id="KW-0378">Hydrolase</keyword>
<keyword evidence="8" id="KW-0732">Signal</keyword>
<keyword evidence="5" id="KW-1015">Disulfide bond</keyword>
<dbReference type="EC" id="3.1.1.-" evidence="8"/>
<feature type="signal peptide" evidence="8">
    <location>
        <begin position="1"/>
        <end position="18"/>
    </location>
</feature>
<feature type="domain" description="Carboxylesterase type B" evidence="9">
    <location>
        <begin position="20"/>
        <end position="495"/>
    </location>
</feature>
<keyword evidence="2" id="KW-0719">Serine esterase</keyword>
<protein>
    <recommendedName>
        <fullName evidence="8">Carboxylic ester hydrolase</fullName>
        <ecNumber evidence="8">3.1.1.-</ecNumber>
    </recommendedName>
</protein>
<dbReference type="InterPro" id="IPR000997">
    <property type="entry name" value="Cholinesterase"/>
</dbReference>
<evidence type="ECO:0000313" key="10">
    <source>
        <dbReference type="EMBL" id="UYV70105.1"/>
    </source>
</evidence>
<dbReference type="PROSITE" id="PS00122">
    <property type="entry name" value="CARBOXYLESTERASE_B_1"/>
    <property type="match status" value="1"/>
</dbReference>
<dbReference type="Gene3D" id="3.40.50.1820">
    <property type="entry name" value="alpha/beta hydrolase"/>
    <property type="match status" value="1"/>
</dbReference>
<evidence type="ECO:0000256" key="3">
    <source>
        <dbReference type="ARBA" id="ARBA00022801"/>
    </source>
</evidence>
<dbReference type="InterPro" id="IPR029058">
    <property type="entry name" value="AB_hydrolase_fold"/>
</dbReference>
<dbReference type="InterPro" id="IPR019826">
    <property type="entry name" value="Carboxylesterase_B_AS"/>
</dbReference>
<sequence>MAVVWAALAAMTVAFVQGMEVKTTSGYITGLSEKIGDVSINYYLGVPFAQAPVNHSRYSRPKPLNSPDVKISATKAPPNCMQTPFPVAFGWAPVRKADKSEDCLFLNIWAPEGNSDKLKPVLVFFPGGAFIAGGITIDYYNGTVLAATGDLVVVEVNSRVGSLGYLNLNIPEADGNQGLYDQQLALQWVQDNIASFGGDRESVTIFGHSAGSVSVSLHLSSPISRPLFKRAIMLSGTSYYPPFAMDLNSSLDLSQTLAVRLNCADDVKTVYNSPKEILECFKSQNVVDILRQESHLYSDLKFFYPRIGNSIIPESPIKNVKEGNIKKTEVLVGNILGEGNLFLDLLFSVYFNLNQPKVSKTEGMELISNSMNKTGMPPQLTQALLNVYFKDVKEEDFDTVRETVSQFLGDFVFYCPTKFWVDNYSRHSPNTYYYVYTHPPSVSNELRTDWLKITHFDEVPFIFGYPTYSTLKYQNAERDFSMKLVQSFTNFAKTG</sequence>
<evidence type="ECO:0000256" key="8">
    <source>
        <dbReference type="RuleBase" id="RU361235"/>
    </source>
</evidence>
<keyword evidence="11" id="KW-1185">Reference proteome</keyword>
<dbReference type="Proteomes" id="UP001235939">
    <property type="component" value="Chromosome 07"/>
</dbReference>
<evidence type="ECO:0000256" key="6">
    <source>
        <dbReference type="ARBA" id="ARBA00023180"/>
    </source>
</evidence>
<evidence type="ECO:0000256" key="1">
    <source>
        <dbReference type="ARBA" id="ARBA00005964"/>
    </source>
</evidence>
<dbReference type="InterPro" id="IPR002018">
    <property type="entry name" value="CarbesteraseB"/>
</dbReference>
<keyword evidence="4" id="KW-0531">Neurotransmitter degradation</keyword>
<proteinExistence type="inferred from homology"/>
<evidence type="ECO:0000256" key="4">
    <source>
        <dbReference type="ARBA" id="ARBA00022867"/>
    </source>
</evidence>
<comment type="catalytic activity">
    <reaction evidence="7">
        <text>acetylcholine + H2O = choline + acetate + H(+)</text>
        <dbReference type="Rhea" id="RHEA:17561"/>
        <dbReference type="ChEBI" id="CHEBI:15354"/>
        <dbReference type="ChEBI" id="CHEBI:15355"/>
        <dbReference type="ChEBI" id="CHEBI:15377"/>
        <dbReference type="ChEBI" id="CHEBI:15378"/>
        <dbReference type="ChEBI" id="CHEBI:30089"/>
        <dbReference type="EC" id="3.1.1.7"/>
    </reaction>
</comment>
<evidence type="ECO:0000256" key="5">
    <source>
        <dbReference type="ARBA" id="ARBA00023157"/>
    </source>
</evidence>
<keyword evidence="6" id="KW-0325">Glycoprotein</keyword>
<dbReference type="PROSITE" id="PS00941">
    <property type="entry name" value="CARBOXYLESTERASE_B_2"/>
    <property type="match status" value="1"/>
</dbReference>
<evidence type="ECO:0000259" key="9">
    <source>
        <dbReference type="Pfam" id="PF00135"/>
    </source>
</evidence>
<evidence type="ECO:0000256" key="7">
    <source>
        <dbReference type="ARBA" id="ARBA00048484"/>
    </source>
</evidence>
<evidence type="ECO:0000256" key="2">
    <source>
        <dbReference type="ARBA" id="ARBA00022487"/>
    </source>
</evidence>
<dbReference type="PANTHER" id="PTHR43918">
    <property type="entry name" value="ACETYLCHOLINESTERASE"/>
    <property type="match status" value="1"/>
</dbReference>
<feature type="chain" id="PRO_5044975768" description="Carboxylic ester hydrolase" evidence="8">
    <location>
        <begin position="19"/>
        <end position="495"/>
    </location>
</feature>
<dbReference type="PRINTS" id="PR00878">
    <property type="entry name" value="CHOLNESTRASE"/>
</dbReference>
<name>A0ABY6KMK9_9ARAC</name>
<reference evidence="10 11" key="1">
    <citation type="submission" date="2022-01" db="EMBL/GenBank/DDBJ databases">
        <title>A chromosomal length assembly of Cordylochernes scorpioides.</title>
        <authorList>
            <person name="Zeh D."/>
            <person name="Zeh J."/>
        </authorList>
    </citation>
    <scope>NUCLEOTIDE SEQUENCE [LARGE SCALE GENOMIC DNA]</scope>
    <source>
        <strain evidence="10">IN4F17</strain>
        <tissue evidence="10">Whole Body</tissue>
    </source>
</reference>
<gene>
    <name evidence="10" type="ORF">LAZ67_7001809</name>
</gene>
<accession>A0ABY6KMK9</accession>
<dbReference type="SUPFAM" id="SSF53474">
    <property type="entry name" value="alpha/beta-Hydrolases"/>
    <property type="match status" value="1"/>
</dbReference>
<dbReference type="PANTHER" id="PTHR43918:SF4">
    <property type="entry name" value="CARBOXYLIC ESTER HYDROLASE"/>
    <property type="match status" value="1"/>
</dbReference>
<dbReference type="InterPro" id="IPR050654">
    <property type="entry name" value="AChE-related_enzymes"/>
</dbReference>